<feature type="transmembrane region" description="Helical" evidence="5">
    <location>
        <begin position="234"/>
        <end position="252"/>
    </location>
</feature>
<dbReference type="Proteomes" id="UP000008044">
    <property type="component" value="Chromosome"/>
</dbReference>
<dbReference type="EMBL" id="CP003415">
    <property type="protein sequence ID" value="AFI90411.1"/>
    <property type="molecule type" value="Genomic_DNA"/>
</dbReference>
<dbReference type="GO" id="GO:0016020">
    <property type="term" value="C:membrane"/>
    <property type="evidence" value="ECO:0007669"/>
    <property type="project" value="UniProtKB-SubCell"/>
</dbReference>
<protein>
    <submittedName>
        <fullName evidence="6">Transport secretion system IV protein, VirB6</fullName>
    </submittedName>
</protein>
<evidence type="ECO:0000256" key="1">
    <source>
        <dbReference type="ARBA" id="ARBA00004141"/>
    </source>
</evidence>
<reference evidence="6 7" key="1">
    <citation type="journal article" date="2012" name="J. Bacteriol.">
        <title>Genome sequence of Pectobacterium sp. strain SCC3193.</title>
        <authorList>
            <person name="Koskinen J.P."/>
            <person name="Laine P."/>
            <person name="Niemi O."/>
            <person name="Nykyri J."/>
            <person name="Harjunpaa H."/>
            <person name="Auvinen P."/>
            <person name="Paulin L."/>
            <person name="Pirhonen M."/>
            <person name="Palva T."/>
            <person name="Holm L."/>
        </authorList>
    </citation>
    <scope>NUCLEOTIDE SEQUENCE [LARGE SCALE GENOMIC DNA]</scope>
    <source>
        <strain evidence="6 7">SCC3193</strain>
    </source>
</reference>
<organism evidence="6 7">
    <name type="scientific">Pectobacterium parmentieri</name>
    <dbReference type="NCBI Taxonomy" id="1905730"/>
    <lineage>
        <taxon>Bacteria</taxon>
        <taxon>Pseudomonadati</taxon>
        <taxon>Pseudomonadota</taxon>
        <taxon>Gammaproteobacteria</taxon>
        <taxon>Enterobacterales</taxon>
        <taxon>Pectobacteriaceae</taxon>
        <taxon>Pectobacterium</taxon>
    </lineage>
</organism>
<dbReference type="STRING" id="1905730.W5S_2323"/>
<gene>
    <name evidence="6" type="ordered locus">W5S_2323</name>
</gene>
<dbReference type="HOGENOM" id="CLU_065797_2_0_6"/>
<keyword evidence="4 5" id="KW-0472">Membrane</keyword>
<dbReference type="PATRIC" id="fig|1166016.3.peg.2342"/>
<dbReference type="GO" id="GO:0030255">
    <property type="term" value="P:protein secretion by the type IV secretion system"/>
    <property type="evidence" value="ECO:0007669"/>
    <property type="project" value="InterPro"/>
</dbReference>
<evidence type="ECO:0000256" key="5">
    <source>
        <dbReference type="SAM" id="Phobius"/>
    </source>
</evidence>
<evidence type="ECO:0000313" key="7">
    <source>
        <dbReference type="Proteomes" id="UP000008044"/>
    </source>
</evidence>
<feature type="transmembrane region" description="Helical" evidence="5">
    <location>
        <begin position="57"/>
        <end position="76"/>
    </location>
</feature>
<feature type="transmembrane region" description="Helical" evidence="5">
    <location>
        <begin position="143"/>
        <end position="166"/>
    </location>
</feature>
<keyword evidence="2 5" id="KW-0812">Transmembrane</keyword>
<dbReference type="eggNOG" id="COG3704">
    <property type="taxonomic scope" value="Bacteria"/>
</dbReference>
<keyword evidence="3 5" id="KW-1133">Transmembrane helix</keyword>
<comment type="subcellular location">
    <subcellularLocation>
        <location evidence="1">Membrane</location>
        <topology evidence="1">Multi-pass membrane protein</topology>
    </subcellularLocation>
</comment>
<dbReference type="RefSeq" id="WP_014699994.1">
    <property type="nucleotide sequence ID" value="NC_017845.1"/>
</dbReference>
<evidence type="ECO:0000256" key="3">
    <source>
        <dbReference type="ARBA" id="ARBA00022989"/>
    </source>
</evidence>
<dbReference type="KEGG" id="pec:W5S_2323"/>
<dbReference type="Pfam" id="PF04610">
    <property type="entry name" value="TrbL"/>
    <property type="match status" value="1"/>
</dbReference>
<dbReference type="InterPro" id="IPR007688">
    <property type="entry name" value="Conjugal_tfr_TrbL/VirB6"/>
</dbReference>
<name>A0A0H3I8Y4_PECPM</name>
<proteinExistence type="predicted"/>
<evidence type="ECO:0000256" key="2">
    <source>
        <dbReference type="ARBA" id="ARBA00022692"/>
    </source>
</evidence>
<dbReference type="AlphaFoldDB" id="A0A0H3I8Y4"/>
<feature type="transmembrane region" description="Helical" evidence="5">
    <location>
        <begin position="30"/>
        <end position="50"/>
    </location>
</feature>
<sequence>MGIVSDFVAQTKGLVMDAVANNFSLIATSIRPVFISAFLLYCVVIAWMILYSNREMIIGEVIKNIIVFSLIGAFVWSEPYYQQWVVPFIMDSGSEISMIVTGNASAASGIDAMWERLITTMETFQRNATDSLGWDIGPLVSVYFIYIIGYAGGAILVTYTTIFLCISTFMTGILLSIGSVFICFSGFSATRGMFTTWCGHCLNYILLNVFYAISLSFVAVLIEKYTQLSPESISIMDSLTLLLVVVICVAMVEQVAVLCSSLTGGVGINGLVPGANSLARATGLSKAAASMRDKLSGGVAGGFKKGGMALLSKLKNNVKGG</sequence>
<feature type="transmembrane region" description="Helical" evidence="5">
    <location>
        <begin position="173"/>
        <end position="190"/>
    </location>
</feature>
<evidence type="ECO:0000313" key="6">
    <source>
        <dbReference type="EMBL" id="AFI90411.1"/>
    </source>
</evidence>
<accession>A0A0H3I8Y4</accession>
<evidence type="ECO:0000256" key="4">
    <source>
        <dbReference type="ARBA" id="ARBA00023136"/>
    </source>
</evidence>
<feature type="transmembrane region" description="Helical" evidence="5">
    <location>
        <begin position="202"/>
        <end position="222"/>
    </location>
</feature>